<feature type="chain" id="PRO_5016744588" evidence="11">
    <location>
        <begin position="21"/>
        <end position="409"/>
    </location>
</feature>
<evidence type="ECO:0000313" key="14">
    <source>
        <dbReference type="Proteomes" id="UP000264036"/>
    </source>
</evidence>
<dbReference type="GO" id="GO:0046930">
    <property type="term" value="C:pore complex"/>
    <property type="evidence" value="ECO:0007669"/>
    <property type="project" value="UniProtKB-KW"/>
</dbReference>
<name>A0A356LIS2_9BURK</name>
<comment type="subcellular location">
    <subcellularLocation>
        <location evidence="1">Cell outer membrane</location>
        <topology evidence="1">Multi-pass membrane protein</topology>
    </subcellularLocation>
</comment>
<evidence type="ECO:0000313" key="13">
    <source>
        <dbReference type="EMBL" id="HBP30886.1"/>
    </source>
</evidence>
<reference evidence="13 14" key="1">
    <citation type="journal article" date="2018" name="Nat. Biotechnol.">
        <title>A standardized bacterial taxonomy based on genome phylogeny substantially revises the tree of life.</title>
        <authorList>
            <person name="Parks D.H."/>
            <person name="Chuvochina M."/>
            <person name="Waite D.W."/>
            <person name="Rinke C."/>
            <person name="Skarshewski A."/>
            <person name="Chaumeil P.A."/>
            <person name="Hugenholtz P."/>
        </authorList>
    </citation>
    <scope>NUCLEOTIDE SEQUENCE [LARGE SCALE GENOMIC DNA]</scope>
    <source>
        <strain evidence="13">UBA10707</strain>
    </source>
</reference>
<dbReference type="AlphaFoldDB" id="A0A356LIS2"/>
<dbReference type="Proteomes" id="UP000264036">
    <property type="component" value="Unassembled WGS sequence"/>
</dbReference>
<dbReference type="GO" id="GO:0015288">
    <property type="term" value="F:porin activity"/>
    <property type="evidence" value="ECO:0007669"/>
    <property type="project" value="UniProtKB-KW"/>
</dbReference>
<keyword evidence="8" id="KW-0626">Porin</keyword>
<keyword evidence="7" id="KW-0406">Ion transport</keyword>
<evidence type="ECO:0000256" key="11">
    <source>
        <dbReference type="SAM" id="SignalP"/>
    </source>
</evidence>
<dbReference type="InterPro" id="IPR002299">
    <property type="entry name" value="Porin_Neis"/>
</dbReference>
<evidence type="ECO:0000256" key="6">
    <source>
        <dbReference type="ARBA" id="ARBA00022729"/>
    </source>
</evidence>
<proteinExistence type="predicted"/>
<evidence type="ECO:0000256" key="2">
    <source>
        <dbReference type="ARBA" id="ARBA00011233"/>
    </source>
</evidence>
<keyword evidence="5" id="KW-0812">Transmembrane</keyword>
<dbReference type="InterPro" id="IPR033900">
    <property type="entry name" value="Gram_neg_porin_domain"/>
</dbReference>
<evidence type="ECO:0000256" key="10">
    <source>
        <dbReference type="ARBA" id="ARBA00023237"/>
    </source>
</evidence>
<evidence type="ECO:0000256" key="8">
    <source>
        <dbReference type="ARBA" id="ARBA00023114"/>
    </source>
</evidence>
<dbReference type="GO" id="GO:0009279">
    <property type="term" value="C:cell outer membrane"/>
    <property type="evidence" value="ECO:0007669"/>
    <property type="project" value="UniProtKB-SubCell"/>
</dbReference>
<keyword evidence="10" id="KW-0998">Cell outer membrane</keyword>
<keyword evidence="6 11" id="KW-0732">Signal</keyword>
<dbReference type="Pfam" id="PF13609">
    <property type="entry name" value="Porin_4"/>
    <property type="match status" value="1"/>
</dbReference>
<dbReference type="InterPro" id="IPR050298">
    <property type="entry name" value="Gram-neg_bact_OMP"/>
</dbReference>
<evidence type="ECO:0000259" key="12">
    <source>
        <dbReference type="Pfam" id="PF13609"/>
    </source>
</evidence>
<evidence type="ECO:0000256" key="1">
    <source>
        <dbReference type="ARBA" id="ARBA00004571"/>
    </source>
</evidence>
<feature type="domain" description="Porin" evidence="12">
    <location>
        <begin position="7"/>
        <end position="382"/>
    </location>
</feature>
<evidence type="ECO:0000256" key="4">
    <source>
        <dbReference type="ARBA" id="ARBA00022452"/>
    </source>
</evidence>
<keyword evidence="9" id="KW-0472">Membrane</keyword>
<gene>
    <name evidence="13" type="ORF">DD666_15870</name>
</gene>
<dbReference type="InterPro" id="IPR023614">
    <property type="entry name" value="Porin_dom_sf"/>
</dbReference>
<dbReference type="PANTHER" id="PTHR34501:SF9">
    <property type="entry name" value="MAJOR OUTER MEMBRANE PROTEIN P.IA"/>
    <property type="match status" value="1"/>
</dbReference>
<dbReference type="Gene3D" id="2.40.160.10">
    <property type="entry name" value="Porin"/>
    <property type="match status" value="1"/>
</dbReference>
<organism evidence="13 14">
    <name type="scientific">Advenella kashmirensis</name>
    <dbReference type="NCBI Taxonomy" id="310575"/>
    <lineage>
        <taxon>Bacteria</taxon>
        <taxon>Pseudomonadati</taxon>
        <taxon>Pseudomonadota</taxon>
        <taxon>Betaproteobacteria</taxon>
        <taxon>Burkholderiales</taxon>
        <taxon>Alcaligenaceae</taxon>
    </lineage>
</organism>
<comment type="caution">
    <text evidence="13">The sequence shown here is derived from an EMBL/GenBank/DDBJ whole genome shotgun (WGS) entry which is preliminary data.</text>
</comment>
<protein>
    <submittedName>
        <fullName evidence="13">Porin</fullName>
    </submittedName>
</protein>
<evidence type="ECO:0000256" key="3">
    <source>
        <dbReference type="ARBA" id="ARBA00022448"/>
    </source>
</evidence>
<dbReference type="PRINTS" id="PR00184">
    <property type="entry name" value="NEISSPPORIN"/>
</dbReference>
<dbReference type="EMBL" id="DOEK01000032">
    <property type="protein sequence ID" value="HBP30886.1"/>
    <property type="molecule type" value="Genomic_DNA"/>
</dbReference>
<evidence type="ECO:0000256" key="7">
    <source>
        <dbReference type="ARBA" id="ARBA00023065"/>
    </source>
</evidence>
<dbReference type="CDD" id="cd00342">
    <property type="entry name" value="gram_neg_porins"/>
    <property type="match status" value="1"/>
</dbReference>
<feature type="signal peptide" evidence="11">
    <location>
        <begin position="1"/>
        <end position="20"/>
    </location>
</feature>
<evidence type="ECO:0000256" key="5">
    <source>
        <dbReference type="ARBA" id="ARBA00022692"/>
    </source>
</evidence>
<dbReference type="PANTHER" id="PTHR34501">
    <property type="entry name" value="PROTEIN YDDL-RELATED"/>
    <property type="match status" value="1"/>
</dbReference>
<dbReference type="SUPFAM" id="SSF56935">
    <property type="entry name" value="Porins"/>
    <property type="match status" value="1"/>
</dbReference>
<keyword evidence="3" id="KW-0813">Transport</keyword>
<keyword evidence="4" id="KW-1134">Transmembrane beta strand</keyword>
<comment type="subunit">
    <text evidence="2">Homotrimer.</text>
</comment>
<dbReference type="GO" id="GO:0006811">
    <property type="term" value="P:monoatomic ion transport"/>
    <property type="evidence" value="ECO:0007669"/>
    <property type="project" value="UniProtKB-KW"/>
</dbReference>
<sequence length="409" mass="43536">MKKTLLAAALVTGFAGVAHAETSVTLYGLVDAGVGYQQTKVTQGDAFTKTRDIGLINGVKNGNRWGLKGTEDLGNGTSAIFQLESGFDLGNGRSSQGGRLFGRKAIVGLTGDSWGTLTLGRQYNVADDFISPIDPFGTSFFQAGITDGAFGSSPSARMDNSIKYMTPDFAGFRAAIGYAGENNKTTGSDGINDFEDRDTSNWITAGLAYYNGPISVAASYDRFRTDVRESGVVNGINYETKNKGTTHMWNLFGAYDFEVVKLHLGYGQIRGSVANDVVAGAGVGSVGLNGALAEFTEVMNPNSSAFGQNYTQTNGYRQQSWMAGLTAPVGDDGKAMFSYQGNTSKNTGEAFDGVKGKLHIFSLGYVHNLSKRTSLYAIASYGTGKLKFDNAENVKLKSTLVGVGMQHRF</sequence>
<evidence type="ECO:0000256" key="9">
    <source>
        <dbReference type="ARBA" id="ARBA00023136"/>
    </source>
</evidence>
<accession>A0A356LIS2</accession>